<name>A0A852SWR6_9MICO</name>
<dbReference type="EMBL" id="JACCBJ010000001">
    <property type="protein sequence ID" value="NYD73122.1"/>
    <property type="molecule type" value="Genomic_DNA"/>
</dbReference>
<comment type="caution">
    <text evidence="1">The sequence shown here is derived from an EMBL/GenBank/DDBJ whole genome shotgun (WGS) entry which is preliminary data.</text>
</comment>
<gene>
    <name evidence="1" type="ORF">BJ963_000641</name>
</gene>
<sequence>MNSIPSDPFAFVEDFTASLDREIQSGVGALQDFIEGQAHTVALGLLQAMLPPLVRANTLAVKATASTQVAVAGTAVGTALGSADLSNTVLSGAVAKKVGEGIGELLSDNDYARGVNSITW</sequence>
<organism evidence="1 2">
    <name type="scientific">Leifsonia soli</name>
    <dbReference type="NCBI Taxonomy" id="582665"/>
    <lineage>
        <taxon>Bacteria</taxon>
        <taxon>Bacillati</taxon>
        <taxon>Actinomycetota</taxon>
        <taxon>Actinomycetes</taxon>
        <taxon>Micrococcales</taxon>
        <taxon>Microbacteriaceae</taxon>
        <taxon>Leifsonia</taxon>
    </lineage>
</organism>
<evidence type="ECO:0000313" key="2">
    <source>
        <dbReference type="Proteomes" id="UP000589620"/>
    </source>
</evidence>
<dbReference type="RefSeq" id="WP_179454585.1">
    <property type="nucleotide sequence ID" value="NZ_BAAAPX010000001.1"/>
</dbReference>
<keyword evidence="2" id="KW-1185">Reference proteome</keyword>
<protein>
    <submittedName>
        <fullName evidence="1">Uncharacterized protein</fullName>
    </submittedName>
</protein>
<dbReference type="Proteomes" id="UP000589620">
    <property type="component" value="Unassembled WGS sequence"/>
</dbReference>
<dbReference type="AlphaFoldDB" id="A0A852SWR6"/>
<reference evidence="1 2" key="1">
    <citation type="submission" date="2020-07" db="EMBL/GenBank/DDBJ databases">
        <title>Sequencing the genomes of 1000 actinobacteria strains.</title>
        <authorList>
            <person name="Klenk H.-P."/>
        </authorList>
    </citation>
    <scope>NUCLEOTIDE SEQUENCE [LARGE SCALE GENOMIC DNA]</scope>
    <source>
        <strain evidence="1 2">DSM 23871</strain>
    </source>
</reference>
<proteinExistence type="predicted"/>
<accession>A0A852SWR6</accession>
<evidence type="ECO:0000313" key="1">
    <source>
        <dbReference type="EMBL" id="NYD73122.1"/>
    </source>
</evidence>